<evidence type="ECO:0000313" key="2">
    <source>
        <dbReference type="EMBL" id="TDR14017.1"/>
    </source>
</evidence>
<dbReference type="RefSeq" id="WP_133561310.1">
    <property type="nucleotide sequence ID" value="NZ_SNZA01000002.1"/>
</dbReference>
<dbReference type="InterPro" id="IPR016181">
    <property type="entry name" value="Acyl_CoA_acyltransferase"/>
</dbReference>
<protein>
    <submittedName>
        <fullName evidence="2">Putative N-acetyltransferase YhbS</fullName>
    </submittedName>
</protein>
<dbReference type="CDD" id="cd04301">
    <property type="entry name" value="NAT_SF"/>
    <property type="match status" value="1"/>
</dbReference>
<dbReference type="Pfam" id="PF13527">
    <property type="entry name" value="Acetyltransf_9"/>
    <property type="match status" value="1"/>
</dbReference>
<dbReference type="SUPFAM" id="SSF55729">
    <property type="entry name" value="Acyl-CoA N-acyltransferases (Nat)"/>
    <property type="match status" value="1"/>
</dbReference>
<name>A0A4R6XA95_9GAMM</name>
<organism evidence="2 3">
    <name type="scientific">Marinomonas communis</name>
    <dbReference type="NCBI Taxonomy" id="28254"/>
    <lineage>
        <taxon>Bacteria</taxon>
        <taxon>Pseudomonadati</taxon>
        <taxon>Pseudomonadota</taxon>
        <taxon>Gammaproteobacteria</taxon>
        <taxon>Oceanospirillales</taxon>
        <taxon>Oceanospirillaceae</taxon>
        <taxon>Marinomonas</taxon>
    </lineage>
</organism>
<evidence type="ECO:0000259" key="1">
    <source>
        <dbReference type="PROSITE" id="PS51186"/>
    </source>
</evidence>
<dbReference type="InterPro" id="IPR000182">
    <property type="entry name" value="GNAT_dom"/>
</dbReference>
<dbReference type="GO" id="GO:0016747">
    <property type="term" value="F:acyltransferase activity, transferring groups other than amino-acyl groups"/>
    <property type="evidence" value="ECO:0007669"/>
    <property type="project" value="InterPro"/>
</dbReference>
<gene>
    <name evidence="2" type="ORF">C8D85_1550</name>
</gene>
<dbReference type="EMBL" id="SNZA01000002">
    <property type="protein sequence ID" value="TDR14017.1"/>
    <property type="molecule type" value="Genomic_DNA"/>
</dbReference>
<dbReference type="OrthoDB" id="9797178at2"/>
<dbReference type="Proteomes" id="UP000295729">
    <property type="component" value="Unassembled WGS sequence"/>
</dbReference>
<accession>A0A4R6XA95</accession>
<dbReference type="AlphaFoldDB" id="A0A4R6XA95"/>
<keyword evidence="3" id="KW-1185">Reference proteome</keyword>
<feature type="domain" description="N-acetyltransferase" evidence="1">
    <location>
        <begin position="1"/>
        <end position="148"/>
    </location>
</feature>
<dbReference type="Gene3D" id="3.40.630.30">
    <property type="match status" value="1"/>
</dbReference>
<keyword evidence="2" id="KW-0808">Transferase</keyword>
<comment type="caution">
    <text evidence="2">The sequence shown here is derived from an EMBL/GenBank/DDBJ whole genome shotgun (WGS) entry which is preliminary data.</text>
</comment>
<dbReference type="PROSITE" id="PS51186">
    <property type="entry name" value="GNAT"/>
    <property type="match status" value="1"/>
</dbReference>
<proteinExistence type="predicted"/>
<reference evidence="2 3" key="1">
    <citation type="submission" date="2019-03" db="EMBL/GenBank/DDBJ databases">
        <title>Genomic Encyclopedia of Type Strains, Phase IV (KMG-IV): sequencing the most valuable type-strain genomes for metagenomic binning, comparative biology and taxonomic classification.</title>
        <authorList>
            <person name="Goeker M."/>
        </authorList>
    </citation>
    <scope>NUCLEOTIDE SEQUENCE [LARGE SCALE GENOMIC DNA]</scope>
    <source>
        <strain evidence="2 3">DSM 5604</strain>
    </source>
</reference>
<evidence type="ECO:0000313" key="3">
    <source>
        <dbReference type="Proteomes" id="UP000295729"/>
    </source>
</evidence>
<sequence>MIYRAFHSSQQAEVVGLFSSVFAASEGEKEGAMLGHLTEQLSSLLDDESVLGFAAYEDETLVGAIFFSRLLFEAPVSVYMLSPVAVATEQQCQGVGQALIQFGLNALKERSVEVVITYGDPAYYSKVGFEPLSETVIQAPVKLSMPFGWQGQSLNGQPIPVMADRPTCVEPFKDPAYW</sequence>